<dbReference type="InterPro" id="IPR018469">
    <property type="entry name" value="Dual_oxidase_maturation_fac"/>
</dbReference>
<dbReference type="PANTHER" id="PTHR31158:SF1">
    <property type="entry name" value="DOXA1 FACTOR-RELATED"/>
    <property type="match status" value="1"/>
</dbReference>
<dbReference type="AlphaFoldDB" id="A0AAD9KDM0"/>
<evidence type="ECO:0000256" key="5">
    <source>
        <dbReference type="ARBA" id="ARBA00023136"/>
    </source>
</evidence>
<dbReference type="GO" id="GO:0015031">
    <property type="term" value="P:protein transport"/>
    <property type="evidence" value="ECO:0007669"/>
    <property type="project" value="InterPro"/>
</dbReference>
<dbReference type="GO" id="GO:0005789">
    <property type="term" value="C:endoplasmic reticulum membrane"/>
    <property type="evidence" value="ECO:0007669"/>
    <property type="project" value="InterPro"/>
</dbReference>
<evidence type="ECO:0000256" key="7">
    <source>
        <dbReference type="SAM" id="Phobius"/>
    </source>
</evidence>
<dbReference type="EMBL" id="JAODUO010001193">
    <property type="protein sequence ID" value="KAK2169347.1"/>
    <property type="molecule type" value="Genomic_DNA"/>
</dbReference>
<sequence>MGWFDAFRTNGWNTYYSGRDQSPVLFDVQLIIVAFFVTVISIAFLLVVVGSRGRDRWMTFCKMLFTFQTGAIILLCLTGQNWQEGDVHTHCSYIAQPGYDDVTATVGVRIGLKSVNITMTGKIEEGAYNYNERFSMKEFTDMDTSYRDARRRGLPETILYVAEYFHMDEGGLRWTRNIRLAGHFAYILLWSSFASWIVANILVCFDVARGSLLLTLTGLMMVGACVIYALCQPSSPLVVRFVDAYLRLHYGWCFWLCLVSGVLTLVVGAAVFVFYVVTPRVAGKLFLLDWSFMAEEEARDEGETAGPLELDTPNFKRKMAATVAASGGNMFDNVAYDKDDDECCNGATTATHSDNTVPAYDDVRSTTPPLTSTVIQVTA</sequence>
<evidence type="ECO:0000256" key="6">
    <source>
        <dbReference type="ARBA" id="ARBA00023180"/>
    </source>
</evidence>
<evidence type="ECO:0000256" key="1">
    <source>
        <dbReference type="ARBA" id="ARBA00004141"/>
    </source>
</evidence>
<reference evidence="8" key="1">
    <citation type="journal article" date="2023" name="Mol. Biol. Evol.">
        <title>Third-Generation Sequencing Reveals the Adaptive Role of the Epigenome in Three Deep-Sea Polychaetes.</title>
        <authorList>
            <person name="Perez M."/>
            <person name="Aroh O."/>
            <person name="Sun Y."/>
            <person name="Lan Y."/>
            <person name="Juniper S.K."/>
            <person name="Young C.R."/>
            <person name="Angers B."/>
            <person name="Qian P.Y."/>
        </authorList>
    </citation>
    <scope>NUCLEOTIDE SEQUENCE</scope>
    <source>
        <strain evidence="8">R07B-5</strain>
    </source>
</reference>
<comment type="similarity">
    <text evidence="2">Belongs to the DUOXA family.</text>
</comment>
<name>A0AAD9KDM0_RIDPI</name>
<evidence type="ECO:0000313" key="9">
    <source>
        <dbReference type="Proteomes" id="UP001209878"/>
    </source>
</evidence>
<dbReference type="Pfam" id="PF10204">
    <property type="entry name" value="DuoxA"/>
    <property type="match status" value="1"/>
</dbReference>
<keyword evidence="9" id="KW-1185">Reference proteome</keyword>
<feature type="transmembrane region" description="Helical" evidence="7">
    <location>
        <begin position="249"/>
        <end position="277"/>
    </location>
</feature>
<proteinExistence type="inferred from homology"/>
<comment type="caution">
    <text evidence="8">The sequence shown here is derived from an EMBL/GenBank/DDBJ whole genome shotgun (WGS) entry which is preliminary data.</text>
</comment>
<accession>A0AAD9KDM0</accession>
<keyword evidence="3 7" id="KW-0812">Transmembrane</keyword>
<gene>
    <name evidence="8" type="ORF">NP493_1195g00004</name>
</gene>
<evidence type="ECO:0000256" key="3">
    <source>
        <dbReference type="ARBA" id="ARBA00022692"/>
    </source>
</evidence>
<organism evidence="8 9">
    <name type="scientific">Ridgeia piscesae</name>
    <name type="common">Tubeworm</name>
    <dbReference type="NCBI Taxonomy" id="27915"/>
    <lineage>
        <taxon>Eukaryota</taxon>
        <taxon>Metazoa</taxon>
        <taxon>Spiralia</taxon>
        <taxon>Lophotrochozoa</taxon>
        <taxon>Annelida</taxon>
        <taxon>Polychaeta</taxon>
        <taxon>Sedentaria</taxon>
        <taxon>Canalipalpata</taxon>
        <taxon>Sabellida</taxon>
        <taxon>Siboglinidae</taxon>
        <taxon>Ridgeia</taxon>
    </lineage>
</organism>
<feature type="transmembrane region" description="Helical" evidence="7">
    <location>
        <begin position="28"/>
        <end position="48"/>
    </location>
</feature>
<dbReference type="Proteomes" id="UP001209878">
    <property type="component" value="Unassembled WGS sequence"/>
</dbReference>
<keyword evidence="4 7" id="KW-1133">Transmembrane helix</keyword>
<keyword evidence="5 7" id="KW-0472">Membrane</keyword>
<evidence type="ECO:0000256" key="4">
    <source>
        <dbReference type="ARBA" id="ARBA00022989"/>
    </source>
</evidence>
<keyword evidence="6" id="KW-0325">Glycoprotein</keyword>
<protein>
    <submittedName>
        <fullName evidence="8">Uncharacterized protein</fullName>
    </submittedName>
</protein>
<evidence type="ECO:0000313" key="8">
    <source>
        <dbReference type="EMBL" id="KAK2169347.1"/>
    </source>
</evidence>
<feature type="transmembrane region" description="Helical" evidence="7">
    <location>
        <begin position="184"/>
        <end position="205"/>
    </location>
</feature>
<evidence type="ECO:0000256" key="2">
    <source>
        <dbReference type="ARBA" id="ARBA00009816"/>
    </source>
</evidence>
<comment type="subcellular location">
    <subcellularLocation>
        <location evidence="1">Membrane</location>
        <topology evidence="1">Multi-pass membrane protein</topology>
    </subcellularLocation>
</comment>
<dbReference type="PANTHER" id="PTHR31158">
    <property type="entry name" value="DUAL OXIDASE 2"/>
    <property type="match status" value="1"/>
</dbReference>
<feature type="transmembrane region" description="Helical" evidence="7">
    <location>
        <begin position="60"/>
        <end position="80"/>
    </location>
</feature>
<feature type="transmembrane region" description="Helical" evidence="7">
    <location>
        <begin position="212"/>
        <end position="229"/>
    </location>
</feature>